<reference evidence="2" key="1">
    <citation type="journal article" date="2015" name="Nature">
        <title>Complex archaea that bridge the gap between prokaryotes and eukaryotes.</title>
        <authorList>
            <person name="Spang A."/>
            <person name="Saw J.H."/>
            <person name="Jorgensen S.L."/>
            <person name="Zaremba-Niedzwiedzka K."/>
            <person name="Martijn J."/>
            <person name="Lind A.E."/>
            <person name="van Eijk R."/>
            <person name="Schleper C."/>
            <person name="Guy L."/>
            <person name="Ettema T.J."/>
        </authorList>
    </citation>
    <scope>NUCLEOTIDE SEQUENCE</scope>
</reference>
<name>A0A0F8ZXN5_9ZZZZ</name>
<dbReference type="AlphaFoldDB" id="A0A0F8ZXN5"/>
<evidence type="ECO:0000313" key="2">
    <source>
        <dbReference type="EMBL" id="KKK98707.1"/>
    </source>
</evidence>
<keyword evidence="1" id="KW-0812">Transmembrane</keyword>
<gene>
    <name evidence="2" type="ORF">LCGC14_2640080</name>
</gene>
<sequence>MKNHPNRPFAPAKFPVFYGWIILAVGTLGIIMSLPGQTIGVSIFTESLLRDLEINRDNLSLAYLIGTVASGLLITRAGKFYDKYGARVLALIAAGMLGF</sequence>
<keyword evidence="1" id="KW-0472">Membrane</keyword>
<dbReference type="SUPFAM" id="SSF103473">
    <property type="entry name" value="MFS general substrate transporter"/>
    <property type="match status" value="1"/>
</dbReference>
<evidence type="ECO:0000256" key="1">
    <source>
        <dbReference type="SAM" id="Phobius"/>
    </source>
</evidence>
<feature type="transmembrane region" description="Helical" evidence="1">
    <location>
        <begin position="16"/>
        <end position="39"/>
    </location>
</feature>
<dbReference type="InterPro" id="IPR036259">
    <property type="entry name" value="MFS_trans_sf"/>
</dbReference>
<proteinExistence type="predicted"/>
<protein>
    <recommendedName>
        <fullName evidence="3">Major facilitator superfamily (MFS) profile domain-containing protein</fullName>
    </recommendedName>
</protein>
<accession>A0A0F8ZXN5</accession>
<feature type="non-terminal residue" evidence="2">
    <location>
        <position position="99"/>
    </location>
</feature>
<comment type="caution">
    <text evidence="2">The sequence shown here is derived from an EMBL/GenBank/DDBJ whole genome shotgun (WGS) entry which is preliminary data.</text>
</comment>
<evidence type="ECO:0008006" key="3">
    <source>
        <dbReference type="Google" id="ProtNLM"/>
    </source>
</evidence>
<feature type="transmembrane region" description="Helical" evidence="1">
    <location>
        <begin position="59"/>
        <end position="77"/>
    </location>
</feature>
<organism evidence="2">
    <name type="scientific">marine sediment metagenome</name>
    <dbReference type="NCBI Taxonomy" id="412755"/>
    <lineage>
        <taxon>unclassified sequences</taxon>
        <taxon>metagenomes</taxon>
        <taxon>ecological metagenomes</taxon>
    </lineage>
</organism>
<keyword evidence="1" id="KW-1133">Transmembrane helix</keyword>
<dbReference type="EMBL" id="LAZR01045509">
    <property type="protein sequence ID" value="KKK98707.1"/>
    <property type="molecule type" value="Genomic_DNA"/>
</dbReference>